<evidence type="ECO:0000313" key="6">
    <source>
        <dbReference type="Proteomes" id="UP000029228"/>
    </source>
</evidence>
<sequence length="271" mass="31225">MPTPNHFKPHFKISGRSTKIQRIVNDSSHQRPPFSNLTNPTHHGSNLLSNRSCVTVTDSTETKVDPISAAETRIELGIAYIQRGQFSRAKQDFEKALEFAPNYYRSQLSMAHYYEVVGEYKMAESRYRAALKVAPNNGHVYHNYGTYLCKQGEFEKANQYFLDAVTRPNYYQIAESYENAGLCALKNKQFKSAQRYFEKSLEHEPLRPNATIQLSALEVRNGDYQLARLRLMQFHQKYGYQSPSLAVLHQLEVQTGNKAMADKYQKLLKKQ</sequence>
<dbReference type="Pfam" id="PF13181">
    <property type="entry name" value="TPR_8"/>
    <property type="match status" value="1"/>
</dbReference>
<organism evidence="5 6">
    <name type="scientific">Vibrio maritimus</name>
    <dbReference type="NCBI Taxonomy" id="990268"/>
    <lineage>
        <taxon>Bacteria</taxon>
        <taxon>Pseudomonadati</taxon>
        <taxon>Pseudomonadota</taxon>
        <taxon>Gammaproteobacteria</taxon>
        <taxon>Vibrionales</taxon>
        <taxon>Vibrionaceae</taxon>
        <taxon>Vibrio</taxon>
    </lineage>
</organism>
<dbReference type="OrthoDB" id="9814042at2"/>
<proteinExistence type="predicted"/>
<name>A0A090RU60_9VIBR</name>
<keyword evidence="2 3" id="KW-0802">TPR repeat</keyword>
<dbReference type="STRING" id="990268.JCM19235_2254"/>
<keyword evidence="6" id="KW-1185">Reference proteome</keyword>
<dbReference type="PROSITE" id="PS50293">
    <property type="entry name" value="TPR_REGION"/>
    <property type="match status" value="1"/>
</dbReference>
<accession>A0A090RU60</accession>
<feature type="repeat" description="TPR" evidence="3">
    <location>
        <begin position="104"/>
        <end position="137"/>
    </location>
</feature>
<dbReference type="AlphaFoldDB" id="A0A090RU60"/>
<gene>
    <name evidence="5" type="ORF">JCM19235_2254</name>
</gene>
<dbReference type="InterPro" id="IPR019734">
    <property type="entry name" value="TPR_rpt"/>
</dbReference>
<dbReference type="SMART" id="SM00028">
    <property type="entry name" value="TPR"/>
    <property type="match status" value="4"/>
</dbReference>
<dbReference type="Pfam" id="PF00515">
    <property type="entry name" value="TPR_1"/>
    <property type="match status" value="1"/>
</dbReference>
<dbReference type="Pfam" id="PF13432">
    <property type="entry name" value="TPR_16"/>
    <property type="match status" value="1"/>
</dbReference>
<dbReference type="InterPro" id="IPR051012">
    <property type="entry name" value="CellSynth/LPSAsmb/PSIAsmb"/>
</dbReference>
<reference evidence="5 6" key="1">
    <citation type="submission" date="2014-09" db="EMBL/GenBank/DDBJ databases">
        <title>Vibrio maritimus JCM 19235. (C45) whole genome shotgun sequence.</title>
        <authorList>
            <person name="Sawabe T."/>
            <person name="Meirelles P."/>
            <person name="Nakanishi M."/>
            <person name="Sayaka M."/>
            <person name="Hattori M."/>
            <person name="Ohkuma M."/>
        </authorList>
    </citation>
    <scope>NUCLEOTIDE SEQUENCE [LARGE SCALE GENOMIC DNA]</scope>
    <source>
        <strain evidence="6">JCM19235</strain>
    </source>
</reference>
<evidence type="ECO:0000256" key="1">
    <source>
        <dbReference type="ARBA" id="ARBA00022737"/>
    </source>
</evidence>
<dbReference type="Proteomes" id="UP000029228">
    <property type="component" value="Unassembled WGS sequence"/>
</dbReference>
<feature type="repeat" description="TPR" evidence="3">
    <location>
        <begin position="174"/>
        <end position="207"/>
    </location>
</feature>
<keyword evidence="1" id="KW-0677">Repeat</keyword>
<evidence type="ECO:0000256" key="3">
    <source>
        <dbReference type="PROSITE-ProRule" id="PRU00339"/>
    </source>
</evidence>
<feature type="compositionally biased region" description="Polar residues" evidence="4">
    <location>
        <begin position="33"/>
        <end position="46"/>
    </location>
</feature>
<evidence type="ECO:0000313" key="5">
    <source>
        <dbReference type="EMBL" id="GAL18831.1"/>
    </source>
</evidence>
<dbReference type="Gene3D" id="1.25.40.10">
    <property type="entry name" value="Tetratricopeptide repeat domain"/>
    <property type="match status" value="1"/>
</dbReference>
<evidence type="ECO:0000256" key="2">
    <source>
        <dbReference type="ARBA" id="ARBA00022803"/>
    </source>
</evidence>
<comment type="caution">
    <text evidence="5">The sequence shown here is derived from an EMBL/GenBank/DDBJ whole genome shotgun (WGS) entry which is preliminary data.</text>
</comment>
<dbReference type="EMBL" id="BBMR01000003">
    <property type="protein sequence ID" value="GAL18831.1"/>
    <property type="molecule type" value="Genomic_DNA"/>
</dbReference>
<dbReference type="InterPro" id="IPR011990">
    <property type="entry name" value="TPR-like_helical_dom_sf"/>
</dbReference>
<feature type="repeat" description="TPR" evidence="3">
    <location>
        <begin position="70"/>
        <end position="103"/>
    </location>
</feature>
<dbReference type="PROSITE" id="PS50005">
    <property type="entry name" value="TPR"/>
    <property type="match status" value="3"/>
</dbReference>
<dbReference type="PANTHER" id="PTHR45586">
    <property type="entry name" value="TPR REPEAT-CONTAINING PROTEIN PA4667"/>
    <property type="match status" value="1"/>
</dbReference>
<reference evidence="5 6" key="2">
    <citation type="submission" date="2014-09" db="EMBL/GenBank/DDBJ databases">
        <authorList>
            <consortium name="NBRP consortium"/>
            <person name="Sawabe T."/>
            <person name="Meirelles P."/>
            <person name="Nakanishi M."/>
            <person name="Sayaka M."/>
            <person name="Hattori M."/>
            <person name="Ohkuma M."/>
        </authorList>
    </citation>
    <scope>NUCLEOTIDE SEQUENCE [LARGE SCALE GENOMIC DNA]</scope>
    <source>
        <strain evidence="6">JCM19235</strain>
    </source>
</reference>
<dbReference type="InterPro" id="IPR013360">
    <property type="entry name" value="Pilus_4_PilW"/>
</dbReference>
<protein>
    <submittedName>
        <fullName evidence="5">Type IV pilus (Tfp) assembly protein PilF</fullName>
    </submittedName>
</protein>
<evidence type="ECO:0000256" key="4">
    <source>
        <dbReference type="SAM" id="MobiDB-lite"/>
    </source>
</evidence>
<dbReference type="NCBIfam" id="TIGR02521">
    <property type="entry name" value="type_IV_pilW"/>
    <property type="match status" value="1"/>
</dbReference>
<dbReference type="PANTHER" id="PTHR45586:SF1">
    <property type="entry name" value="LIPOPOLYSACCHARIDE ASSEMBLY PROTEIN B"/>
    <property type="match status" value="1"/>
</dbReference>
<dbReference type="SUPFAM" id="SSF48452">
    <property type="entry name" value="TPR-like"/>
    <property type="match status" value="1"/>
</dbReference>
<feature type="region of interest" description="Disordered" evidence="4">
    <location>
        <begin position="27"/>
        <end position="46"/>
    </location>
</feature>